<evidence type="ECO:0000256" key="1">
    <source>
        <dbReference type="ARBA" id="ARBA00004173"/>
    </source>
</evidence>
<evidence type="ECO:0000256" key="2">
    <source>
        <dbReference type="ARBA" id="ARBA00023128"/>
    </source>
</evidence>
<dbReference type="EMBL" id="JAIXMP010000012">
    <property type="protein sequence ID" value="KAI9264331.1"/>
    <property type="molecule type" value="Genomic_DNA"/>
</dbReference>
<evidence type="ECO:0000313" key="4">
    <source>
        <dbReference type="EMBL" id="KAI9264331.1"/>
    </source>
</evidence>
<dbReference type="GO" id="GO:0005739">
    <property type="term" value="C:mitochondrion"/>
    <property type="evidence" value="ECO:0007669"/>
    <property type="project" value="UniProtKB-SubCell"/>
</dbReference>
<name>A0AAD5KBI5_9FUNG</name>
<reference evidence="4" key="2">
    <citation type="submission" date="2023-02" db="EMBL/GenBank/DDBJ databases">
        <authorList>
            <consortium name="DOE Joint Genome Institute"/>
            <person name="Mondo S.J."/>
            <person name="Chang Y."/>
            <person name="Wang Y."/>
            <person name="Ahrendt S."/>
            <person name="Andreopoulos W."/>
            <person name="Barry K."/>
            <person name="Beard J."/>
            <person name="Benny G.L."/>
            <person name="Blankenship S."/>
            <person name="Bonito G."/>
            <person name="Cuomo C."/>
            <person name="Desiro A."/>
            <person name="Gervers K.A."/>
            <person name="Hundley H."/>
            <person name="Kuo A."/>
            <person name="LaButti K."/>
            <person name="Lang B.F."/>
            <person name="Lipzen A."/>
            <person name="O'Donnell K."/>
            <person name="Pangilinan J."/>
            <person name="Reynolds N."/>
            <person name="Sandor L."/>
            <person name="Smith M.W."/>
            <person name="Tsang A."/>
            <person name="Grigoriev I.V."/>
            <person name="Stajich J.E."/>
            <person name="Spatafora J.W."/>
        </authorList>
    </citation>
    <scope>NUCLEOTIDE SEQUENCE</scope>
    <source>
        <strain evidence="4">RSA 2281</strain>
    </source>
</reference>
<sequence>MHSSFIARAVHKPSIQFVGSRVNLWKNAAHQHGPHPMTPANLEKHVAKADPIVPAKAKSPSYSAGSVEFSQRPVRFHHVALTEAEIEAIESGGATFY</sequence>
<dbReference type="Proteomes" id="UP001209540">
    <property type="component" value="Unassembled WGS sequence"/>
</dbReference>
<proteinExistence type="inferred from homology"/>
<organism evidence="4 5">
    <name type="scientific">Phascolomyces articulosus</name>
    <dbReference type="NCBI Taxonomy" id="60185"/>
    <lineage>
        <taxon>Eukaryota</taxon>
        <taxon>Fungi</taxon>
        <taxon>Fungi incertae sedis</taxon>
        <taxon>Mucoromycota</taxon>
        <taxon>Mucoromycotina</taxon>
        <taxon>Mucoromycetes</taxon>
        <taxon>Mucorales</taxon>
        <taxon>Lichtheimiaceae</taxon>
        <taxon>Phascolomyces</taxon>
    </lineage>
</organism>
<evidence type="ECO:0000313" key="5">
    <source>
        <dbReference type="Proteomes" id="UP001209540"/>
    </source>
</evidence>
<protein>
    <submittedName>
        <fullName evidence="4">Uncharacterized protein</fullName>
    </submittedName>
</protein>
<gene>
    <name evidence="4" type="ORF">BDA99DRAFT_559604</name>
</gene>
<comment type="subcellular location">
    <subcellularLocation>
        <location evidence="1">Mitochondrion</location>
    </subcellularLocation>
</comment>
<keyword evidence="5" id="KW-1185">Reference proteome</keyword>
<comment type="caution">
    <text evidence="4">The sequence shown here is derived from an EMBL/GenBank/DDBJ whole genome shotgun (WGS) entry which is preliminary data.</text>
</comment>
<dbReference type="InterPro" id="IPR020373">
    <property type="entry name" value="Kgd4/YMR-31"/>
</dbReference>
<comment type="similarity">
    <text evidence="3">Belongs to the alpha-ketoglutarate dehydrogenase component 4 family.</text>
</comment>
<accession>A0AAD5KBI5</accession>
<keyword evidence="2" id="KW-0496">Mitochondrion</keyword>
<dbReference type="AlphaFoldDB" id="A0AAD5KBI5"/>
<evidence type="ECO:0000256" key="3">
    <source>
        <dbReference type="ARBA" id="ARBA00043970"/>
    </source>
</evidence>
<reference evidence="4" key="1">
    <citation type="journal article" date="2022" name="IScience">
        <title>Evolution of zygomycete secretomes and the origins of terrestrial fungal ecologies.</title>
        <authorList>
            <person name="Chang Y."/>
            <person name="Wang Y."/>
            <person name="Mondo S."/>
            <person name="Ahrendt S."/>
            <person name="Andreopoulos W."/>
            <person name="Barry K."/>
            <person name="Beard J."/>
            <person name="Benny G.L."/>
            <person name="Blankenship S."/>
            <person name="Bonito G."/>
            <person name="Cuomo C."/>
            <person name="Desiro A."/>
            <person name="Gervers K.A."/>
            <person name="Hundley H."/>
            <person name="Kuo A."/>
            <person name="LaButti K."/>
            <person name="Lang B.F."/>
            <person name="Lipzen A."/>
            <person name="O'Donnell K."/>
            <person name="Pangilinan J."/>
            <person name="Reynolds N."/>
            <person name="Sandor L."/>
            <person name="Smith M.E."/>
            <person name="Tsang A."/>
            <person name="Grigoriev I.V."/>
            <person name="Stajich J.E."/>
            <person name="Spatafora J.W."/>
        </authorList>
    </citation>
    <scope>NUCLEOTIDE SEQUENCE</scope>
    <source>
        <strain evidence="4">RSA 2281</strain>
    </source>
</reference>
<dbReference type="GO" id="GO:0006103">
    <property type="term" value="P:2-oxoglutarate metabolic process"/>
    <property type="evidence" value="ECO:0007669"/>
    <property type="project" value="InterPro"/>
</dbReference>
<dbReference type="Pfam" id="PF10937">
    <property type="entry name" value="Kgd4-YMR31"/>
    <property type="match status" value="1"/>
</dbReference>